<evidence type="ECO:0000259" key="1">
    <source>
        <dbReference type="Pfam" id="PF06230"/>
    </source>
</evidence>
<feature type="domain" description="LpxI N-terminal" evidence="2">
    <location>
        <begin position="13"/>
        <end position="141"/>
    </location>
</feature>
<dbReference type="OrthoDB" id="9789836at2"/>
<organism evidence="3 4">
    <name type="scientific">Enterovirga rhinocerotis</name>
    <dbReference type="NCBI Taxonomy" id="1339210"/>
    <lineage>
        <taxon>Bacteria</taxon>
        <taxon>Pseudomonadati</taxon>
        <taxon>Pseudomonadota</taxon>
        <taxon>Alphaproteobacteria</taxon>
        <taxon>Hyphomicrobiales</taxon>
        <taxon>Methylobacteriaceae</taxon>
        <taxon>Enterovirga</taxon>
    </lineage>
</organism>
<evidence type="ECO:0000313" key="3">
    <source>
        <dbReference type="EMBL" id="TDR93588.1"/>
    </source>
</evidence>
<feature type="domain" description="LpxI C-terminal" evidence="1">
    <location>
        <begin position="146"/>
        <end position="282"/>
    </location>
</feature>
<dbReference type="InterPro" id="IPR053174">
    <property type="entry name" value="LpxI"/>
</dbReference>
<dbReference type="Gene3D" id="3.40.50.20">
    <property type="match status" value="1"/>
</dbReference>
<name>A0A4R7C5D8_9HYPH</name>
<dbReference type="Gene3D" id="3.40.140.80">
    <property type="match status" value="1"/>
</dbReference>
<dbReference type="PANTHER" id="PTHR39962:SF1">
    <property type="entry name" value="LPXI FAMILY PROTEIN"/>
    <property type="match status" value="1"/>
</dbReference>
<proteinExistence type="predicted"/>
<reference evidence="3 4" key="1">
    <citation type="submission" date="2019-03" db="EMBL/GenBank/DDBJ databases">
        <title>Genomic Encyclopedia of Type Strains, Phase IV (KMG-IV): sequencing the most valuable type-strain genomes for metagenomic binning, comparative biology and taxonomic classification.</title>
        <authorList>
            <person name="Goeker M."/>
        </authorList>
    </citation>
    <scope>NUCLEOTIDE SEQUENCE [LARGE SCALE GENOMIC DNA]</scope>
    <source>
        <strain evidence="3 4">DSM 25903</strain>
    </source>
</reference>
<dbReference type="Proteomes" id="UP000295122">
    <property type="component" value="Unassembled WGS sequence"/>
</dbReference>
<dbReference type="EMBL" id="SNZR01000011">
    <property type="protein sequence ID" value="TDR93588.1"/>
    <property type="molecule type" value="Genomic_DNA"/>
</dbReference>
<dbReference type="InterPro" id="IPR041255">
    <property type="entry name" value="LpxI_N"/>
</dbReference>
<dbReference type="InterPro" id="IPR043167">
    <property type="entry name" value="LpxI_C_sf"/>
</dbReference>
<keyword evidence="4" id="KW-1185">Reference proteome</keyword>
<dbReference type="InterPro" id="IPR010415">
    <property type="entry name" value="LpxI_C"/>
</dbReference>
<dbReference type="RefSeq" id="WP_133768580.1">
    <property type="nucleotide sequence ID" value="NZ_SNZR01000011.1"/>
</dbReference>
<dbReference type="Pfam" id="PF06230">
    <property type="entry name" value="LpxI_C"/>
    <property type="match status" value="1"/>
</dbReference>
<dbReference type="AlphaFoldDB" id="A0A4R7C5D8"/>
<accession>A0A4R7C5D8</accession>
<dbReference type="Pfam" id="PF17930">
    <property type="entry name" value="LpxI_N"/>
    <property type="match status" value="1"/>
</dbReference>
<sequence length="295" mass="30950">MSESRSGVPLGPIAILAGSGELPVRLADRLVETGRTVRILAFRGFCERRVKARADAVVNLLDLSRIIALLETWRPAAVTLAGGLTRPSAAALMGAYSAYRDREHVAAVIARGDDNLLRGAVELLESRGFALAGVRDLAPELLAEGGLYGAVVPDPAARLSIERGFRMLEALSPYDVGQAAVVSGERVVAIEGPEGTDRMLARVRSLTRGGLLRRRKSRGGVLVKGPKAGQDLRVDLPAIGPRTIVNASRAGLDGIAIAQGLTLVLDREATVAAADRAGLFLVGVERAGLTDAADD</sequence>
<comment type="caution">
    <text evidence="3">The sequence shown here is derived from an EMBL/GenBank/DDBJ whole genome shotgun (WGS) entry which is preliminary data.</text>
</comment>
<evidence type="ECO:0008006" key="5">
    <source>
        <dbReference type="Google" id="ProtNLM"/>
    </source>
</evidence>
<evidence type="ECO:0000259" key="2">
    <source>
        <dbReference type="Pfam" id="PF17930"/>
    </source>
</evidence>
<dbReference type="PANTHER" id="PTHR39962">
    <property type="entry name" value="BLL4848 PROTEIN"/>
    <property type="match status" value="1"/>
</dbReference>
<gene>
    <name evidence="3" type="ORF">EV668_0853</name>
</gene>
<evidence type="ECO:0000313" key="4">
    <source>
        <dbReference type="Proteomes" id="UP000295122"/>
    </source>
</evidence>
<protein>
    <recommendedName>
        <fullName evidence="5">Phosphatidate cytidylyltransferase</fullName>
    </recommendedName>
</protein>